<evidence type="ECO:0000313" key="16">
    <source>
        <dbReference type="Proteomes" id="UP000292209"/>
    </source>
</evidence>
<keyword evidence="8 12" id="KW-0051">Antiviral defense</keyword>
<organism evidence="15 16">
    <name type="scientific">Cecembia calidifontis</name>
    <dbReference type="NCBI Taxonomy" id="1187080"/>
    <lineage>
        <taxon>Bacteria</taxon>
        <taxon>Pseudomonadati</taxon>
        <taxon>Bacteroidota</taxon>
        <taxon>Cytophagia</taxon>
        <taxon>Cytophagales</taxon>
        <taxon>Cyclobacteriaceae</taxon>
        <taxon>Cecembia</taxon>
    </lineage>
</organism>
<name>A0A4Q7P7L1_9BACT</name>
<comment type="cofactor">
    <cofactor evidence="1 12">
        <name>Mg(2+)</name>
        <dbReference type="ChEBI" id="CHEBI:18420"/>
    </cofactor>
</comment>
<evidence type="ECO:0000256" key="5">
    <source>
        <dbReference type="ARBA" id="ARBA00022801"/>
    </source>
</evidence>
<dbReference type="RefSeq" id="WP_130273890.1">
    <property type="nucleotide sequence ID" value="NZ_SGXG01000001.1"/>
</dbReference>
<feature type="binding site" evidence="12">
    <location>
        <position position="742"/>
    </location>
    <ligand>
        <name>Mg(2+)</name>
        <dbReference type="ChEBI" id="CHEBI:18420"/>
        <label>1</label>
    </ligand>
</feature>
<dbReference type="NCBIfam" id="TIGR01865">
    <property type="entry name" value="cas_Csn1"/>
    <property type="match status" value="1"/>
</dbReference>
<evidence type="ECO:0000259" key="14">
    <source>
        <dbReference type="PROSITE" id="PS51749"/>
    </source>
</evidence>
<dbReference type="EMBL" id="SGXG01000001">
    <property type="protein sequence ID" value="RZS94672.1"/>
    <property type="molecule type" value="Genomic_DNA"/>
</dbReference>
<accession>A0A4Q7P7L1</accession>
<dbReference type="Proteomes" id="UP000292209">
    <property type="component" value="Unassembled WGS sequence"/>
</dbReference>
<dbReference type="InterPro" id="IPR041383">
    <property type="entry name" value="RuvC_III"/>
</dbReference>
<dbReference type="PROSITE" id="PS51749">
    <property type="entry name" value="HNH_CAS9"/>
    <property type="match status" value="1"/>
</dbReference>
<dbReference type="GO" id="GO:0016787">
    <property type="term" value="F:hydrolase activity"/>
    <property type="evidence" value="ECO:0007669"/>
    <property type="project" value="UniProtKB-KW"/>
</dbReference>
<evidence type="ECO:0000256" key="4">
    <source>
        <dbReference type="ARBA" id="ARBA00022759"/>
    </source>
</evidence>
<feature type="active site" description="Proton acceptor for HNH nuclease domain" evidence="12">
    <location>
        <position position="864"/>
    </location>
</feature>
<dbReference type="InterPro" id="IPR036397">
    <property type="entry name" value="RNaseH_sf"/>
</dbReference>
<evidence type="ECO:0000313" key="15">
    <source>
        <dbReference type="EMBL" id="RZS94672.1"/>
    </source>
</evidence>
<comment type="function">
    <text evidence="12">CRISPR (clustered regularly interspaced short palindromic repeat) is an adaptive immune system that provides protection against mobile genetic elements (viruses, transposable elements and conjugative plasmids). CRISPR clusters contain spacers, sequences complementary to antecedent mobile elements, and target invading nucleic acids. CRISPR clusters are transcribed and processed into CRISPR RNA (crRNA). In type II CRISPR systems correct processing of pre-crRNA requires a trans-encoded small RNA (tracrRNA), endogenous ribonuclease 3 (rnc) and this protein. The tracrRNA serves as a guide for ribonuclease 3-aided processing of pre-crRNA. Subsequently Cas9/crRNA/tracrRNA endonucleolytically cleaves linear or circular dsDNA target complementary to the spacer; Cas9 is inactive in the absence of the 2 guide RNAs (gRNA). Cas9 recognizes the protospacer adjacent motif (PAM) in the CRISPR repeat sequences to help distinguish self versus nonself, as targets within the bacterial CRISPR locus do not have PAMs. PAM recognition is also required for catalytic activity.</text>
</comment>
<keyword evidence="16" id="KW-1185">Reference proteome</keyword>
<evidence type="ECO:0000256" key="1">
    <source>
        <dbReference type="ARBA" id="ARBA00001946"/>
    </source>
</evidence>
<comment type="caution">
    <text evidence="15">The sequence shown here is derived from an EMBL/GenBank/DDBJ whole genome shotgun (WGS) entry which is preliminary data.</text>
</comment>
<evidence type="ECO:0000256" key="8">
    <source>
        <dbReference type="ARBA" id="ARBA00023118"/>
    </source>
</evidence>
<proteinExistence type="inferred from homology"/>
<dbReference type="Gene3D" id="1.10.30.50">
    <property type="match status" value="1"/>
</dbReference>
<dbReference type="InterPro" id="IPR033114">
    <property type="entry name" value="HNH_CAS9"/>
</dbReference>
<comment type="subunit">
    <text evidence="11 12">Monomer. Binds crRNA and tracrRNA.</text>
</comment>
<evidence type="ECO:0000256" key="11">
    <source>
        <dbReference type="ARBA" id="ARBA00046380"/>
    </source>
</evidence>
<feature type="domain" description="HNH Cas9-type" evidence="14">
    <location>
        <begin position="783"/>
        <end position="955"/>
    </location>
</feature>
<dbReference type="Pfam" id="PF16593">
    <property type="entry name" value="Cas9-BH"/>
    <property type="match status" value="1"/>
</dbReference>
<evidence type="ECO:0000256" key="10">
    <source>
        <dbReference type="ARBA" id="ARBA00023211"/>
    </source>
</evidence>
<keyword evidence="10" id="KW-0464">Manganese</keyword>
<keyword evidence="3 12" id="KW-0479">Metal-binding</keyword>
<keyword evidence="6 12" id="KW-0460">Magnesium</keyword>
<dbReference type="EC" id="3.1.-.-" evidence="12"/>
<feature type="binding site" evidence="12">
    <location>
        <position position="746"/>
    </location>
    <ligand>
        <name>Mg(2+)</name>
        <dbReference type="ChEBI" id="CHEBI:18420"/>
        <label>1</label>
    </ligand>
</feature>
<comment type="domain">
    <text evidence="12">Has 2 endonuclease domains. The discontinuous RuvC-like domain cleaves the target DNA noncomplementary to crRNA while the HNH nuclease domain cleaves the target DNA complementary to crRNA.</text>
</comment>
<feature type="binding site" evidence="12">
    <location>
        <position position="1060"/>
    </location>
    <ligand>
        <name>Mg(2+)</name>
        <dbReference type="ChEBI" id="CHEBI:18420"/>
        <label>2</label>
    </ligand>
</feature>
<dbReference type="InterPro" id="IPR003615">
    <property type="entry name" value="HNH_nuc"/>
</dbReference>
<dbReference type="GO" id="GO:0003677">
    <property type="term" value="F:DNA binding"/>
    <property type="evidence" value="ECO:0007669"/>
    <property type="project" value="UniProtKB-UniRule"/>
</dbReference>
<protein>
    <recommendedName>
        <fullName evidence="12">CRISPR-associated endonuclease Cas9</fullName>
        <ecNumber evidence="12">3.1.-.-</ecNumber>
    </recommendedName>
</protein>
<keyword evidence="7 12" id="KW-0694">RNA-binding</keyword>
<dbReference type="Pfam" id="PF18541">
    <property type="entry name" value="RuvC_III"/>
    <property type="match status" value="1"/>
</dbReference>
<feature type="region of interest" description="Disordered" evidence="13">
    <location>
        <begin position="264"/>
        <end position="284"/>
    </location>
</feature>
<dbReference type="GO" id="GO:0051607">
    <property type="term" value="P:defense response to virus"/>
    <property type="evidence" value="ECO:0007669"/>
    <property type="project" value="UniProtKB-UniRule"/>
</dbReference>
<feature type="binding site" evidence="12">
    <location>
        <position position="8"/>
    </location>
    <ligand>
        <name>Mg(2+)</name>
        <dbReference type="ChEBI" id="CHEBI:18420"/>
        <label>1</label>
    </ligand>
</feature>
<evidence type="ECO:0000256" key="6">
    <source>
        <dbReference type="ARBA" id="ARBA00022842"/>
    </source>
</evidence>
<evidence type="ECO:0000256" key="12">
    <source>
        <dbReference type="HAMAP-Rule" id="MF_01480"/>
    </source>
</evidence>
<feature type="binding site" evidence="12">
    <location>
        <position position="746"/>
    </location>
    <ligand>
        <name>Mg(2+)</name>
        <dbReference type="ChEBI" id="CHEBI:18420"/>
        <label>2</label>
    </ligand>
</feature>
<dbReference type="Gene3D" id="3.30.420.10">
    <property type="entry name" value="Ribonuclease H-like superfamily/Ribonuclease H"/>
    <property type="match status" value="3"/>
</dbReference>
<dbReference type="InterPro" id="IPR032239">
    <property type="entry name" value="Cas9-BH"/>
</dbReference>
<dbReference type="GO" id="GO:0004519">
    <property type="term" value="F:endonuclease activity"/>
    <property type="evidence" value="ECO:0007669"/>
    <property type="project" value="UniProtKB-UniRule"/>
</dbReference>
<feature type="active site" description="For RuvC-like nuclease domain" evidence="12">
    <location>
        <position position="8"/>
    </location>
</feature>
<evidence type="ECO:0000256" key="2">
    <source>
        <dbReference type="ARBA" id="ARBA00022722"/>
    </source>
</evidence>
<reference evidence="15 16" key="1">
    <citation type="submission" date="2019-02" db="EMBL/GenBank/DDBJ databases">
        <title>Genomic Encyclopedia of Archaeal and Bacterial Type Strains, Phase II (KMG-II): from individual species to whole genera.</title>
        <authorList>
            <person name="Goeker M."/>
        </authorList>
    </citation>
    <scope>NUCLEOTIDE SEQUENCE [LARGE SCALE GENOMIC DNA]</scope>
    <source>
        <strain evidence="15 16">DSM 21411</strain>
    </source>
</reference>
<dbReference type="GO" id="GO:0046872">
    <property type="term" value="F:metal ion binding"/>
    <property type="evidence" value="ECO:0007669"/>
    <property type="project" value="UniProtKB-UniRule"/>
</dbReference>
<evidence type="ECO:0000256" key="3">
    <source>
        <dbReference type="ARBA" id="ARBA00022723"/>
    </source>
</evidence>
<sequence length="1522" mass="177390">MKKILGLDLGTNSIGWALIEHDFEKKQGKIVGMGSRIIPMGQDVLGEFDKGNSVSQTAERTKLRSVRRLRERYLLRRERLNRVLNILGFLPAHYAEQIDFSEKLGKFLEGTEPKIAYNNGDFLFKSSFNEMLDEFKISQQGLLEGERKVPYDWTIYFLRKKALTQRIEKGELAWIILNFNQKRGYYQLRGEDEEEKPNKLEEFYSLKVIDIKVDDSPNKKGDTWYSLTLENGWVYRRPSKVPLDDWLGKTRDFIVTTDIDDLGNPKLDKEGNPKRSFRAPSEDDWGLRKKKTEKEILDSSKTVGQFIYENLLANPNQKIKGQLVRTIERKFYKDELKQILASQQKFHPELSDPDLFGDCIRELYKHNHSHQNFLGNKDIVHLLIDDIIFYQRPLRSQKSSIGNCSLEFKTFEIEGVKKAVPYKVTPKSHPLFQEFRLLQWISNLRIIRKEDDKDVTVDFLGTQDKTQALFDYLMAQSEVDCSKLMTFLLTMDGYKGKDLKSQVGKFRWNYVYDSEKGESKTYPVNTTRAEFLKRLGKVNGFGLEMYTEQFEESLWHLVYSVRDKIEFEKALKKFARKNGLEVNSFVENFKKIPPFKSEYASYSLKAIKKLLSLMRFGSKWVEEVIDEQTRQRIEKILTGEYDPDLKDKIRELSKDFQSIQDFQGLPVWFASYLLYGRHSEASELIKWNSSDEMAQYIQEFKQHSLRNPIVEQVVLETLRVVKDIWDKYGYGKKDFFDEIHVELGREMKNPAEQRARLTNQITENENTNLRIRSLLMELLHDPSVENVRPYSPMQQEILKIYEEGVLKSNLEVPDDILKISKTAQPSKSDLQRYKLWLEQKYMSPYTGKPIPLNKLFTPAYEIEHIIPQSRYFDDSLSNKVICESAVNKLKDNLLGLEFIKSFHGQRVSLGFGEEVEIFSEIAYKAFVQDNYAKNPAKKRRLLMDELPEQMVERQMNDTRYISKFITSILSNIVRSEENDTGFNSKNVIPVNGKITSALKQDWGLNDVWNDLILPRFERMNQITGTTAFTSWNENHRKFLPTVPLEYSKGFQKKRIDHRHHAMDALVIACATRDHVNYLNNEHALGKNYKGKEEKQKRRFDLKQKLCYKKTNGHSNENFEWVFLKPWYSFTQEAKDSLERIVVSFKQNLRVINKTSNKYLSYKDENGKLRIDSQGNPIKALTRQTKGDSWAIRKPMHKDTVSGIVSLRNVKSVSLSAALENPENILDKKLKKKIAELVKLKYDKKLLLKYFKDRNYLFEGKDVSKIEVYYFEEDLAASRVSLDTSFSEKKIQSVTDTGIRKILLNHLSKYEGIRDEKGKLIPAETLAFTPEGIEEMNQNIQALNGGKYHQPIYKVRTYEPKGNKFQVGFVGNKHSKFVEAAKGTNLFFAIYVNEDGKRSYETIPFNVVMERLKQGEGPVPLVNEKGDKLLFHLSPNELVYVPEHDEDLNSLDFNNLLKEQVDRIYKMVSSSGPQCFFVKHDVSTPIVNKVEFSALNKTERSVNGLMIKDKCRKVIVDRTGNIL</sequence>
<evidence type="ECO:0000256" key="9">
    <source>
        <dbReference type="ARBA" id="ARBA00023125"/>
    </source>
</evidence>
<keyword evidence="9 12" id="KW-0238">DNA-binding</keyword>
<dbReference type="InterPro" id="IPR028629">
    <property type="entry name" value="Cas9"/>
</dbReference>
<dbReference type="Pfam" id="PF13395">
    <property type="entry name" value="HNH_4"/>
    <property type="match status" value="1"/>
</dbReference>
<feature type="binding site" evidence="12">
    <location>
        <position position="8"/>
    </location>
    <ligand>
        <name>Mg(2+)</name>
        <dbReference type="ChEBI" id="CHEBI:18420"/>
        <label>2</label>
    </ligand>
</feature>
<dbReference type="GO" id="GO:0043571">
    <property type="term" value="P:maintenance of CRISPR repeat elements"/>
    <property type="evidence" value="ECO:0007669"/>
    <property type="project" value="UniProtKB-UniRule"/>
</dbReference>
<keyword evidence="2 12" id="KW-0540">Nuclease</keyword>
<keyword evidence="5 12" id="KW-0378">Hydrolase</keyword>
<gene>
    <name evidence="12" type="primary">cas9</name>
    <name evidence="15" type="ORF">BC751_0179</name>
</gene>
<evidence type="ECO:0000256" key="7">
    <source>
        <dbReference type="ARBA" id="ARBA00022884"/>
    </source>
</evidence>
<keyword evidence="4 12" id="KW-0255">Endonuclease</keyword>
<evidence type="ECO:0000256" key="13">
    <source>
        <dbReference type="SAM" id="MobiDB-lite"/>
    </source>
</evidence>
<dbReference type="GO" id="GO:0003723">
    <property type="term" value="F:RNA binding"/>
    <property type="evidence" value="ECO:0007669"/>
    <property type="project" value="UniProtKB-UniRule"/>
</dbReference>
<comment type="similarity">
    <text evidence="12">Belongs to the CRISPR-associated Cas9 family.</text>
</comment>
<dbReference type="OrthoDB" id="9777169at2"/>
<dbReference type="HAMAP" id="MF_01480">
    <property type="entry name" value="Cas9"/>
    <property type="match status" value="1"/>
</dbReference>